<feature type="transmembrane region" description="Helical" evidence="2">
    <location>
        <begin position="469"/>
        <end position="491"/>
    </location>
</feature>
<dbReference type="Proteomes" id="UP001432322">
    <property type="component" value="Unassembled WGS sequence"/>
</dbReference>
<organism evidence="3 4">
    <name type="scientific">Pristionchus fissidentatus</name>
    <dbReference type="NCBI Taxonomy" id="1538716"/>
    <lineage>
        <taxon>Eukaryota</taxon>
        <taxon>Metazoa</taxon>
        <taxon>Ecdysozoa</taxon>
        <taxon>Nematoda</taxon>
        <taxon>Chromadorea</taxon>
        <taxon>Rhabditida</taxon>
        <taxon>Rhabditina</taxon>
        <taxon>Diplogasteromorpha</taxon>
        <taxon>Diplogasteroidea</taxon>
        <taxon>Neodiplogasteridae</taxon>
        <taxon>Pristionchus</taxon>
    </lineage>
</organism>
<feature type="region of interest" description="Disordered" evidence="1">
    <location>
        <begin position="496"/>
        <end position="569"/>
    </location>
</feature>
<feature type="region of interest" description="Disordered" evidence="1">
    <location>
        <begin position="432"/>
        <end position="463"/>
    </location>
</feature>
<protein>
    <submittedName>
        <fullName evidence="3">Uncharacterized protein</fullName>
    </submittedName>
</protein>
<dbReference type="AlphaFoldDB" id="A0AAV5W3U6"/>
<keyword evidence="2" id="KW-0812">Transmembrane</keyword>
<keyword evidence="4" id="KW-1185">Reference proteome</keyword>
<evidence type="ECO:0000256" key="2">
    <source>
        <dbReference type="SAM" id="Phobius"/>
    </source>
</evidence>
<comment type="caution">
    <text evidence="3">The sequence shown here is derived from an EMBL/GenBank/DDBJ whole genome shotgun (WGS) entry which is preliminary data.</text>
</comment>
<reference evidence="3" key="1">
    <citation type="submission" date="2023-10" db="EMBL/GenBank/DDBJ databases">
        <title>Genome assembly of Pristionchus species.</title>
        <authorList>
            <person name="Yoshida K."/>
            <person name="Sommer R.J."/>
        </authorList>
    </citation>
    <scope>NUCLEOTIDE SEQUENCE</scope>
    <source>
        <strain evidence="3">RS5133</strain>
    </source>
</reference>
<name>A0AAV5W3U6_9BILA</name>
<accession>A0AAV5W3U6</accession>
<sequence length="594" mass="63768">VCEESSVVSDCATGQYCQSHVFSAGPPAKVSCPAGSSLQIGGTAYDNAQCSAAGWKGFASSGDTAGKDLTIGPLEKIKVQCLMQHKMKLCDDSAVINTCSSAVCTNAKPKFDTTTPSKLKCPADYFLVIDDVMYKEVECTQAGGWAGTIEGTVKQLIDYNENPFQKIRARCQPYCDKSMVIDACATGTCGATLDYDPSKKLKCSAPGFFFEVDGANYKDVSCTEDGWTGVPLSGTTSTKLVDYAKNPFQKISAKCQSYCSESTVEVCSDCAAKHSFLASTGKLTCPTNHYMKINNEYYNEVTCAAGKWEGAGTPPTLIHDSNSNIEKIKPKCYSSCDLRFIKRDCTAPCNKPVYIADEGKLFCQSPDDILHFEGAAVSFSKCDQATGWKDDKGTVVKPFSATKTTEVTATCQPRPATLPPAITTPTVIETTTASTVNGTTTNSTVTNKPDENADSNASKANQGGSNDTLLYVVIVVVVLGVSVCAAMFFVYMRKRKQGSEEDTSRKSSTSKDNSKKKGKKGSKKGGKKAKSKNNSSKKKTKKDKKKKKEKSKKEEAIDMEDDPEMPEHQMSLANSSLPLTAALAVIPPANPNVM</sequence>
<feature type="compositionally biased region" description="Polar residues" evidence="1">
    <location>
        <begin position="454"/>
        <end position="463"/>
    </location>
</feature>
<feature type="compositionally biased region" description="Low complexity" evidence="1">
    <location>
        <begin position="432"/>
        <end position="447"/>
    </location>
</feature>
<dbReference type="EMBL" id="BTSY01000004">
    <property type="protein sequence ID" value="GMT25667.1"/>
    <property type="molecule type" value="Genomic_DNA"/>
</dbReference>
<feature type="non-terminal residue" evidence="3">
    <location>
        <position position="1"/>
    </location>
</feature>
<gene>
    <name evidence="3" type="ORF">PFISCL1PPCAC_16964</name>
</gene>
<evidence type="ECO:0000256" key="1">
    <source>
        <dbReference type="SAM" id="MobiDB-lite"/>
    </source>
</evidence>
<keyword evidence="2" id="KW-1133">Transmembrane helix</keyword>
<proteinExistence type="predicted"/>
<evidence type="ECO:0000313" key="3">
    <source>
        <dbReference type="EMBL" id="GMT25667.1"/>
    </source>
</evidence>
<keyword evidence="2" id="KW-0472">Membrane</keyword>
<evidence type="ECO:0000313" key="4">
    <source>
        <dbReference type="Proteomes" id="UP001432322"/>
    </source>
</evidence>
<feature type="non-terminal residue" evidence="3">
    <location>
        <position position="594"/>
    </location>
</feature>
<feature type="compositionally biased region" description="Basic residues" evidence="1">
    <location>
        <begin position="514"/>
        <end position="550"/>
    </location>
</feature>